<dbReference type="EMBL" id="MU006598">
    <property type="protein sequence ID" value="KAF2743373.1"/>
    <property type="molecule type" value="Genomic_DNA"/>
</dbReference>
<keyword evidence="3" id="KW-1185">Reference proteome</keyword>
<evidence type="ECO:0000313" key="2">
    <source>
        <dbReference type="EMBL" id="KAF2743373.1"/>
    </source>
</evidence>
<dbReference type="OrthoDB" id="5289641at2759"/>
<feature type="compositionally biased region" description="Basic and acidic residues" evidence="1">
    <location>
        <begin position="113"/>
        <end position="123"/>
    </location>
</feature>
<evidence type="ECO:0000313" key="3">
    <source>
        <dbReference type="Proteomes" id="UP000799440"/>
    </source>
</evidence>
<gene>
    <name evidence="2" type="ORF">M011DRAFT_489911</name>
</gene>
<name>A0A6A6V045_9PLEO</name>
<accession>A0A6A6V045</accession>
<feature type="region of interest" description="Disordered" evidence="1">
    <location>
        <begin position="113"/>
        <end position="142"/>
    </location>
</feature>
<sequence>MARFRLMSFLEWKSKKQDLYQGSEKDLLRGDTDSEYDLPIPSYSEKESQIQHKEIPVQSDPIYVGGIYTVTDPKTGYFLCYNDGLLLMTPESVYSWTTTTFWKAVKLLSKAESEEKDREEARARKMKGYKKLSEQRLPTSPRVDWPKLSIKAATCCQQRSDHDSPRRERTRIKLEPNTPVLTLGDLFGRDLAQQLAGNVRAIDAAVEVTENIRTITVNKFEVDSDVPWPGSVYVISPVCSNTRLTLRKGELILEATGSYPHLSVHWELIYDNGNYSLRNVVSGNFIGRSIFAGLFSPLICHSPTLTGYDRVEIRHHPSGGYKPMSCCGSGKQPVVLSQVQGVTRLKPEFVTSTSNGAVLPKGGDFRFVKFNG</sequence>
<reference evidence="2" key="1">
    <citation type="journal article" date="2020" name="Stud. Mycol.">
        <title>101 Dothideomycetes genomes: a test case for predicting lifestyles and emergence of pathogens.</title>
        <authorList>
            <person name="Haridas S."/>
            <person name="Albert R."/>
            <person name="Binder M."/>
            <person name="Bloem J."/>
            <person name="Labutti K."/>
            <person name="Salamov A."/>
            <person name="Andreopoulos B."/>
            <person name="Baker S."/>
            <person name="Barry K."/>
            <person name="Bills G."/>
            <person name="Bluhm B."/>
            <person name="Cannon C."/>
            <person name="Castanera R."/>
            <person name="Culley D."/>
            <person name="Daum C."/>
            <person name="Ezra D."/>
            <person name="Gonzalez J."/>
            <person name="Henrissat B."/>
            <person name="Kuo A."/>
            <person name="Liang C."/>
            <person name="Lipzen A."/>
            <person name="Lutzoni F."/>
            <person name="Magnuson J."/>
            <person name="Mondo S."/>
            <person name="Nolan M."/>
            <person name="Ohm R."/>
            <person name="Pangilinan J."/>
            <person name="Park H.-J."/>
            <person name="Ramirez L."/>
            <person name="Alfaro M."/>
            <person name="Sun H."/>
            <person name="Tritt A."/>
            <person name="Yoshinaga Y."/>
            <person name="Zwiers L.-H."/>
            <person name="Turgeon B."/>
            <person name="Goodwin S."/>
            <person name="Spatafora J."/>
            <person name="Crous P."/>
            <person name="Grigoriev I."/>
        </authorList>
    </citation>
    <scope>NUCLEOTIDE SEQUENCE</scope>
    <source>
        <strain evidence="2">CBS 119925</strain>
    </source>
</reference>
<proteinExistence type="predicted"/>
<dbReference type="Proteomes" id="UP000799440">
    <property type="component" value="Unassembled WGS sequence"/>
</dbReference>
<protein>
    <submittedName>
        <fullName evidence="2">Uncharacterized protein</fullName>
    </submittedName>
</protein>
<evidence type="ECO:0000256" key="1">
    <source>
        <dbReference type="SAM" id="MobiDB-lite"/>
    </source>
</evidence>
<dbReference type="AlphaFoldDB" id="A0A6A6V045"/>
<organism evidence="2 3">
    <name type="scientific">Sporormia fimetaria CBS 119925</name>
    <dbReference type="NCBI Taxonomy" id="1340428"/>
    <lineage>
        <taxon>Eukaryota</taxon>
        <taxon>Fungi</taxon>
        <taxon>Dikarya</taxon>
        <taxon>Ascomycota</taxon>
        <taxon>Pezizomycotina</taxon>
        <taxon>Dothideomycetes</taxon>
        <taxon>Pleosporomycetidae</taxon>
        <taxon>Pleosporales</taxon>
        <taxon>Sporormiaceae</taxon>
        <taxon>Sporormia</taxon>
    </lineage>
</organism>